<protein>
    <submittedName>
        <fullName evidence="5">Dimethylallyltransferase</fullName>
    </submittedName>
</protein>
<comment type="similarity">
    <text evidence="3">Belongs to the peptidase C56 family. HSP31-like subfamily.</text>
</comment>
<keyword evidence="6" id="KW-1185">Reference proteome</keyword>
<dbReference type="Pfam" id="PF01965">
    <property type="entry name" value="DJ-1_PfpI"/>
    <property type="match status" value="1"/>
</dbReference>
<dbReference type="SUPFAM" id="SSF52317">
    <property type="entry name" value="Class I glutamine amidotransferase-like"/>
    <property type="match status" value="1"/>
</dbReference>
<gene>
    <name evidence="5" type="ORF">KSF_065580</name>
</gene>
<dbReference type="GO" id="GO:0019172">
    <property type="term" value="F:glyoxalase III activity"/>
    <property type="evidence" value="ECO:0007669"/>
    <property type="project" value="TreeGrafter"/>
</dbReference>
<accession>A0A8J3ITA0</accession>
<dbReference type="PANTHER" id="PTHR48094">
    <property type="entry name" value="PROTEIN/NUCLEIC ACID DEGLYCASE DJ-1-RELATED"/>
    <property type="match status" value="1"/>
</dbReference>
<dbReference type="PANTHER" id="PTHR48094:SF11">
    <property type="entry name" value="GLUTATHIONE-INDEPENDENT GLYOXALASE HSP31-RELATED"/>
    <property type="match status" value="1"/>
</dbReference>
<dbReference type="AlphaFoldDB" id="A0A8J3ITA0"/>
<organism evidence="5 6">
    <name type="scientific">Reticulibacter mediterranei</name>
    <dbReference type="NCBI Taxonomy" id="2778369"/>
    <lineage>
        <taxon>Bacteria</taxon>
        <taxon>Bacillati</taxon>
        <taxon>Chloroflexota</taxon>
        <taxon>Ktedonobacteria</taxon>
        <taxon>Ktedonobacterales</taxon>
        <taxon>Reticulibacteraceae</taxon>
        <taxon>Reticulibacter</taxon>
    </lineage>
</organism>
<dbReference type="RefSeq" id="WP_220207131.1">
    <property type="nucleotide sequence ID" value="NZ_BNJK01000001.1"/>
</dbReference>
<dbReference type="CDD" id="cd03141">
    <property type="entry name" value="GATase1_Hsp31_like"/>
    <property type="match status" value="1"/>
</dbReference>
<feature type="domain" description="DJ-1/PfpI" evidence="4">
    <location>
        <begin position="27"/>
        <end position="150"/>
    </location>
</feature>
<evidence type="ECO:0000259" key="4">
    <source>
        <dbReference type="Pfam" id="PF01965"/>
    </source>
</evidence>
<name>A0A8J3ITA0_9CHLR</name>
<dbReference type="GO" id="GO:0019243">
    <property type="term" value="P:methylglyoxal catabolic process to D-lactate via S-lactoyl-glutathione"/>
    <property type="evidence" value="ECO:0007669"/>
    <property type="project" value="TreeGrafter"/>
</dbReference>
<evidence type="ECO:0000313" key="5">
    <source>
        <dbReference type="EMBL" id="GHO96510.1"/>
    </source>
</evidence>
<dbReference type="GO" id="GO:0005737">
    <property type="term" value="C:cytoplasm"/>
    <property type="evidence" value="ECO:0007669"/>
    <property type="project" value="TreeGrafter"/>
</dbReference>
<keyword evidence="2" id="KW-0456">Lyase</keyword>
<keyword evidence="1" id="KW-0346">Stress response</keyword>
<reference evidence="5" key="1">
    <citation type="submission" date="2020-10" db="EMBL/GenBank/DDBJ databases">
        <title>Taxonomic study of unclassified bacteria belonging to the class Ktedonobacteria.</title>
        <authorList>
            <person name="Yabe S."/>
            <person name="Wang C.M."/>
            <person name="Zheng Y."/>
            <person name="Sakai Y."/>
            <person name="Cavaletti L."/>
            <person name="Monciardini P."/>
            <person name="Donadio S."/>
        </authorList>
    </citation>
    <scope>NUCLEOTIDE SEQUENCE</scope>
    <source>
        <strain evidence="5">ID150040</strain>
    </source>
</reference>
<evidence type="ECO:0000256" key="3">
    <source>
        <dbReference type="ARBA" id="ARBA00038493"/>
    </source>
</evidence>
<evidence type="ECO:0000313" key="6">
    <source>
        <dbReference type="Proteomes" id="UP000597444"/>
    </source>
</evidence>
<proteinExistence type="inferred from homology"/>
<dbReference type="Gene3D" id="3.40.50.880">
    <property type="match status" value="1"/>
</dbReference>
<dbReference type="Proteomes" id="UP000597444">
    <property type="component" value="Unassembled WGS sequence"/>
</dbReference>
<sequence>MKTILMLVTGHKTLGETGKATGTYLPELTHPYEVFVQAGYEVEVASPQGGQAPYDPASLSEVLLPSLPLLKNTLAFDAIQEENYDAFFLVGGHGVMWDVPEHPALIALLQDAWEQGKILSAVCHGPAGLLHLTTSGGRALVDGKQVTGFSNEEETAMGLSQVVPFLLEDALRHCGGRYTAAPAWQPTSYRTASS</sequence>
<evidence type="ECO:0000256" key="1">
    <source>
        <dbReference type="ARBA" id="ARBA00023016"/>
    </source>
</evidence>
<dbReference type="InterPro" id="IPR050325">
    <property type="entry name" value="Prot/Nucl_acid_deglycase"/>
</dbReference>
<dbReference type="InterPro" id="IPR029062">
    <property type="entry name" value="Class_I_gatase-like"/>
</dbReference>
<comment type="caution">
    <text evidence="5">The sequence shown here is derived from an EMBL/GenBank/DDBJ whole genome shotgun (WGS) entry which is preliminary data.</text>
</comment>
<dbReference type="InterPro" id="IPR002818">
    <property type="entry name" value="DJ-1/PfpI"/>
</dbReference>
<dbReference type="EMBL" id="BNJK01000001">
    <property type="protein sequence ID" value="GHO96510.1"/>
    <property type="molecule type" value="Genomic_DNA"/>
</dbReference>
<evidence type="ECO:0000256" key="2">
    <source>
        <dbReference type="ARBA" id="ARBA00023239"/>
    </source>
</evidence>